<sequence length="87" mass="9772">MGISEEESIRRLSNEKNAVGNMAKWVAIVSAAYFILMVFYGHPVDVLAMSGTVFVVSAVTWLRKRRKVKIYRQALAKIDDAETAQQP</sequence>
<keyword evidence="1" id="KW-0472">Membrane</keyword>
<keyword evidence="1" id="KW-1133">Transmembrane helix</keyword>
<dbReference type="OrthoDB" id="6631401at2"/>
<feature type="transmembrane region" description="Helical" evidence="1">
    <location>
        <begin position="46"/>
        <end position="62"/>
    </location>
</feature>
<feature type="transmembrane region" description="Helical" evidence="1">
    <location>
        <begin position="21"/>
        <end position="40"/>
    </location>
</feature>
<keyword evidence="3" id="KW-1185">Reference proteome</keyword>
<evidence type="ECO:0000256" key="1">
    <source>
        <dbReference type="SAM" id="Phobius"/>
    </source>
</evidence>
<dbReference type="AlphaFoldDB" id="A0A250AYR7"/>
<evidence type="ECO:0000313" key="2">
    <source>
        <dbReference type="EMBL" id="ATA19057.1"/>
    </source>
</evidence>
<accession>A0A250AYR7</accession>
<evidence type="ECO:0000313" key="3">
    <source>
        <dbReference type="Proteomes" id="UP000217182"/>
    </source>
</evidence>
<keyword evidence="1" id="KW-0812">Transmembrane</keyword>
<reference evidence="2 3" key="1">
    <citation type="submission" date="2016-01" db="EMBL/GenBank/DDBJ databases">
        <authorList>
            <person name="Oliw E.H."/>
        </authorList>
    </citation>
    <scope>NUCLEOTIDE SEQUENCE [LARGE SCALE GENOMIC DNA]</scope>
    <source>
        <strain evidence="2 3">FRB97</strain>
    </source>
</reference>
<dbReference type="EMBL" id="CP014136">
    <property type="protein sequence ID" value="ATA19057.1"/>
    <property type="molecule type" value="Genomic_DNA"/>
</dbReference>
<dbReference type="RefSeq" id="WP_095845660.1">
    <property type="nucleotide sequence ID" value="NZ_CP014136.1"/>
</dbReference>
<protein>
    <submittedName>
        <fullName evidence="2">Uncharacterized protein</fullName>
    </submittedName>
</protein>
<name>A0A250AYR7_9GAMM</name>
<proteinExistence type="predicted"/>
<organism evidence="2 3">
    <name type="scientific">Gibbsiella quercinecans</name>
    <dbReference type="NCBI Taxonomy" id="929813"/>
    <lineage>
        <taxon>Bacteria</taxon>
        <taxon>Pseudomonadati</taxon>
        <taxon>Pseudomonadota</taxon>
        <taxon>Gammaproteobacteria</taxon>
        <taxon>Enterobacterales</taxon>
        <taxon>Yersiniaceae</taxon>
        <taxon>Gibbsiella</taxon>
    </lineage>
</organism>
<gene>
    <name evidence="2" type="ORF">AWC35_06680</name>
</gene>
<dbReference type="KEGG" id="gqu:AWC35_06680"/>
<dbReference type="Proteomes" id="UP000217182">
    <property type="component" value="Chromosome"/>
</dbReference>